<sequence length="423" mass="46771">MSSTPFSSSSAFSSPKAVMCSAIQSCLVAFAINTSLTTKILKTGLRATPTTQVVLAPSPCIPVAGSLDRSSMAAVLYICVIAVLVAWILFAKTSNSAESPCTPSPNPEPPALDFDPVSTCFQTQDSAPNVAAAGAPPPPPPGNDTTCDHERHPKRSFLSRFFAFILGILFGIWHIFKWPIAFFLSIIFHYVILPIIVKEIGIACGVTPILASATGPYIVVTLKRVIDSSPTLRWLTLWGLAQCVCSTINAAVHVVSLVCETAIWAVGFARWRSSSICLRSIQSVLAVLRRIRNNLQRLWYRCQTFYEGATWLAFSCLFVVVAVFMFGLVTVIRLFGAAPPILQILRESEPWQTAVFWWDWILLPNFKSLLRMFREDAILFVGLVSVSMLVRWIVRLFPFPSKGTERAARIKLQTRIKMLEARL</sequence>
<feature type="region of interest" description="Disordered" evidence="1">
    <location>
        <begin position="130"/>
        <end position="149"/>
    </location>
</feature>
<feature type="transmembrane region" description="Helical" evidence="2">
    <location>
        <begin position="234"/>
        <end position="256"/>
    </location>
</feature>
<feature type="transmembrane region" description="Helical" evidence="2">
    <location>
        <begin position="309"/>
        <end position="335"/>
    </location>
</feature>
<keyword evidence="2" id="KW-0812">Transmembrane</keyword>
<keyword evidence="2" id="KW-0472">Membrane</keyword>
<keyword evidence="2" id="KW-1133">Transmembrane helix</keyword>
<organism evidence="3 4">
    <name type="scientific">Mycena sanguinolenta</name>
    <dbReference type="NCBI Taxonomy" id="230812"/>
    <lineage>
        <taxon>Eukaryota</taxon>
        <taxon>Fungi</taxon>
        <taxon>Dikarya</taxon>
        <taxon>Basidiomycota</taxon>
        <taxon>Agaricomycotina</taxon>
        <taxon>Agaricomycetes</taxon>
        <taxon>Agaricomycetidae</taxon>
        <taxon>Agaricales</taxon>
        <taxon>Marasmiineae</taxon>
        <taxon>Mycenaceae</taxon>
        <taxon>Mycena</taxon>
    </lineage>
</organism>
<dbReference type="OrthoDB" id="3045774at2759"/>
<proteinExistence type="predicted"/>
<reference evidence="3" key="1">
    <citation type="submission" date="2020-05" db="EMBL/GenBank/DDBJ databases">
        <title>Mycena genomes resolve the evolution of fungal bioluminescence.</title>
        <authorList>
            <person name="Tsai I.J."/>
        </authorList>
    </citation>
    <scope>NUCLEOTIDE SEQUENCE</scope>
    <source>
        <strain evidence="3">160909Yilan</strain>
    </source>
</reference>
<evidence type="ECO:0000256" key="2">
    <source>
        <dbReference type="SAM" id="Phobius"/>
    </source>
</evidence>
<protein>
    <recommendedName>
        <fullName evidence="5">Transmembrane protein</fullName>
    </recommendedName>
</protein>
<feature type="transmembrane region" description="Helical" evidence="2">
    <location>
        <begin position="200"/>
        <end position="222"/>
    </location>
</feature>
<feature type="transmembrane region" description="Helical" evidence="2">
    <location>
        <begin position="161"/>
        <end position="188"/>
    </location>
</feature>
<evidence type="ECO:0008006" key="5">
    <source>
        <dbReference type="Google" id="ProtNLM"/>
    </source>
</evidence>
<accession>A0A8H6XQZ2</accession>
<evidence type="ECO:0000256" key="1">
    <source>
        <dbReference type="SAM" id="MobiDB-lite"/>
    </source>
</evidence>
<dbReference type="AlphaFoldDB" id="A0A8H6XQZ2"/>
<feature type="transmembrane region" description="Helical" evidence="2">
    <location>
        <begin position="377"/>
        <end position="394"/>
    </location>
</feature>
<evidence type="ECO:0000313" key="4">
    <source>
        <dbReference type="Proteomes" id="UP000623467"/>
    </source>
</evidence>
<dbReference type="EMBL" id="JACAZH010000019">
    <property type="protein sequence ID" value="KAF7346410.1"/>
    <property type="molecule type" value="Genomic_DNA"/>
</dbReference>
<keyword evidence="4" id="KW-1185">Reference proteome</keyword>
<dbReference type="Proteomes" id="UP000623467">
    <property type="component" value="Unassembled WGS sequence"/>
</dbReference>
<evidence type="ECO:0000313" key="3">
    <source>
        <dbReference type="EMBL" id="KAF7346410.1"/>
    </source>
</evidence>
<name>A0A8H6XQZ2_9AGAR</name>
<comment type="caution">
    <text evidence="3">The sequence shown here is derived from an EMBL/GenBank/DDBJ whole genome shotgun (WGS) entry which is preliminary data.</text>
</comment>
<feature type="transmembrane region" description="Helical" evidence="2">
    <location>
        <begin position="72"/>
        <end position="90"/>
    </location>
</feature>
<gene>
    <name evidence="3" type="ORF">MSAN_01868900</name>
</gene>